<dbReference type="PRINTS" id="PR02045">
    <property type="entry name" value="F138DOMAIN"/>
</dbReference>
<dbReference type="GeneTree" id="ENSGT01120000271815"/>
<dbReference type="PANTHER" id="PTHR12138:SF161">
    <property type="entry name" value="SECRETED PROTEIN"/>
    <property type="match status" value="1"/>
</dbReference>
<feature type="signal peptide" evidence="1">
    <location>
        <begin position="1"/>
        <end position="32"/>
    </location>
</feature>
<keyword evidence="1" id="KW-0732">Signal</keyword>
<keyword evidence="3" id="KW-1185">Reference proteome</keyword>
<dbReference type="PANTHER" id="PTHR12138">
    <property type="entry name" value="PRIMATE-EXPANDED PROTEIN FAMILY"/>
    <property type="match status" value="1"/>
</dbReference>
<protein>
    <recommendedName>
        <fullName evidence="4">Secreted protein</fullName>
    </recommendedName>
</protein>
<dbReference type="Proteomes" id="UP000233100">
    <property type="component" value="Chromosome 3"/>
</dbReference>
<dbReference type="Ensembl" id="ENSMFAT00000073483.1">
    <property type="protein sequence ID" value="ENSMFAP00000060783.1"/>
    <property type="gene ID" value="ENSMFAG00000054069.1"/>
</dbReference>
<name>A0A7N9D9G8_MACFA</name>
<sequence>MFICENHSFCCCCLRWSFTLLTSLECSGAISAHCNLRLLASSDSLALASGVAGITGMHHNTWLIFVFLAETRFHHVAQAVLELLNSSDPPALSSQSAGITGVSHRAQPKTILKNGFLGPYENRW</sequence>
<evidence type="ECO:0000313" key="2">
    <source>
        <dbReference type="Ensembl" id="ENSMFAP00000060783.1"/>
    </source>
</evidence>
<organism evidence="2 3">
    <name type="scientific">Macaca fascicularis</name>
    <name type="common">Crab-eating macaque</name>
    <name type="synonym">Cynomolgus monkey</name>
    <dbReference type="NCBI Taxonomy" id="9541"/>
    <lineage>
        <taxon>Eukaryota</taxon>
        <taxon>Metazoa</taxon>
        <taxon>Chordata</taxon>
        <taxon>Craniata</taxon>
        <taxon>Vertebrata</taxon>
        <taxon>Euteleostomi</taxon>
        <taxon>Mammalia</taxon>
        <taxon>Eutheria</taxon>
        <taxon>Euarchontoglires</taxon>
        <taxon>Primates</taxon>
        <taxon>Haplorrhini</taxon>
        <taxon>Catarrhini</taxon>
        <taxon>Cercopithecidae</taxon>
        <taxon>Cercopithecinae</taxon>
        <taxon>Macaca</taxon>
    </lineage>
</organism>
<evidence type="ECO:0000313" key="3">
    <source>
        <dbReference type="Proteomes" id="UP000233100"/>
    </source>
</evidence>
<dbReference type="AlphaFoldDB" id="A0A7N9D9G8"/>
<reference evidence="2" key="2">
    <citation type="submission" date="2025-08" db="UniProtKB">
        <authorList>
            <consortium name="Ensembl"/>
        </authorList>
    </citation>
    <scope>IDENTIFICATION</scope>
</reference>
<evidence type="ECO:0008006" key="4">
    <source>
        <dbReference type="Google" id="ProtNLM"/>
    </source>
</evidence>
<reference evidence="2 3" key="1">
    <citation type="submission" date="2013-03" db="EMBL/GenBank/DDBJ databases">
        <authorList>
            <person name="Warren W."/>
            <person name="Wilson R.K."/>
        </authorList>
    </citation>
    <scope>NUCLEOTIDE SEQUENCE</scope>
</reference>
<evidence type="ECO:0000256" key="1">
    <source>
        <dbReference type="SAM" id="SignalP"/>
    </source>
</evidence>
<proteinExistence type="predicted"/>
<feature type="chain" id="PRO_5031000174" description="Secreted protein" evidence="1">
    <location>
        <begin position="33"/>
        <end position="124"/>
    </location>
</feature>
<reference evidence="2" key="3">
    <citation type="submission" date="2025-09" db="UniProtKB">
        <authorList>
            <consortium name="Ensembl"/>
        </authorList>
    </citation>
    <scope>IDENTIFICATION</scope>
</reference>
<accession>A0A7N9D9G8</accession>